<keyword evidence="5" id="KW-1185">Reference proteome</keyword>
<dbReference type="Gene3D" id="2.60.40.200">
    <property type="entry name" value="Superoxide dismutase, copper/zinc binding domain"/>
    <property type="match status" value="1"/>
</dbReference>
<gene>
    <name evidence="4" type="primary">sodC</name>
    <name evidence="4" type="ORF">KS4_03640</name>
</gene>
<organism evidence="4 5">
    <name type="scientific">Poriferisphaera corsica</name>
    <dbReference type="NCBI Taxonomy" id="2528020"/>
    <lineage>
        <taxon>Bacteria</taxon>
        <taxon>Pseudomonadati</taxon>
        <taxon>Planctomycetota</taxon>
        <taxon>Phycisphaerae</taxon>
        <taxon>Phycisphaerales</taxon>
        <taxon>Phycisphaeraceae</taxon>
        <taxon>Poriferisphaera</taxon>
    </lineage>
</organism>
<dbReference type="PANTHER" id="PTHR10003">
    <property type="entry name" value="SUPEROXIDE DISMUTASE CU-ZN -RELATED"/>
    <property type="match status" value="1"/>
</dbReference>
<protein>
    <submittedName>
        <fullName evidence="4">Superoxide dismutase [Cu-Zn]</fullName>
        <ecNumber evidence="4">1.15.1.1</ecNumber>
    </submittedName>
</protein>
<dbReference type="AlphaFoldDB" id="A0A517YQ36"/>
<accession>A0A517YQ36</accession>
<evidence type="ECO:0000256" key="2">
    <source>
        <dbReference type="SAM" id="MobiDB-lite"/>
    </source>
</evidence>
<dbReference type="EMBL" id="CP036425">
    <property type="protein sequence ID" value="QDU32332.1"/>
    <property type="molecule type" value="Genomic_DNA"/>
</dbReference>
<dbReference type="EC" id="1.15.1.1" evidence="4"/>
<dbReference type="InterPro" id="IPR001424">
    <property type="entry name" value="SOD_Cu_Zn_dom"/>
</dbReference>
<dbReference type="PROSITE" id="PS00087">
    <property type="entry name" value="SOD_CU_ZN_1"/>
    <property type="match status" value="1"/>
</dbReference>
<evidence type="ECO:0000256" key="1">
    <source>
        <dbReference type="ARBA" id="ARBA00010457"/>
    </source>
</evidence>
<evidence type="ECO:0000313" key="4">
    <source>
        <dbReference type="EMBL" id="QDU32332.1"/>
    </source>
</evidence>
<sequence length="297" mass="32514">MNTKISAILVGIVLIAMLVILVADPFADAQSDSDDYGSGGWSQMDDDKNMRGTGMDRMSVDDEDEMEPMTQDEMDDMMKRQHDTRMEDGEMNAGMDHEKMMGMMGMNDPLDELKIAICVLEPTKGNKVNGIVNFWEDGNDVVVMAEIKGLEPNSEHGFHIHEYGDISESDGKGTGDHYNPEGHKHGMPEMKDRHAGDFGNIMSDDKGEAMLMLRVDNITIGKNKNPIIGRGMIVHAMNDKGTQPVGDAGARIAQGVIGVGNPKDMGSMPKFEGMGMMNGKPIEVKDEGGVEVEQMMQ</sequence>
<dbReference type="PRINTS" id="PR00068">
    <property type="entry name" value="CUZNDISMTASE"/>
</dbReference>
<dbReference type="Pfam" id="PF00080">
    <property type="entry name" value="Sod_Cu"/>
    <property type="match status" value="1"/>
</dbReference>
<dbReference type="InterPro" id="IPR018152">
    <property type="entry name" value="SOD_Cu/Zn_BS"/>
</dbReference>
<dbReference type="RefSeq" id="WP_200761462.1">
    <property type="nucleotide sequence ID" value="NZ_CP036425.1"/>
</dbReference>
<keyword evidence="4" id="KW-0560">Oxidoreductase</keyword>
<name>A0A517YQ36_9BACT</name>
<evidence type="ECO:0000313" key="5">
    <source>
        <dbReference type="Proteomes" id="UP000317369"/>
    </source>
</evidence>
<dbReference type="CDD" id="cd00305">
    <property type="entry name" value="Cu-Zn_Superoxide_Dismutase"/>
    <property type="match status" value="1"/>
</dbReference>
<proteinExistence type="inferred from homology"/>
<dbReference type="GO" id="GO:0005507">
    <property type="term" value="F:copper ion binding"/>
    <property type="evidence" value="ECO:0007669"/>
    <property type="project" value="InterPro"/>
</dbReference>
<comment type="similarity">
    <text evidence="1">Belongs to the Cu-Zn superoxide dismutase family.</text>
</comment>
<dbReference type="GO" id="GO:0004784">
    <property type="term" value="F:superoxide dismutase activity"/>
    <property type="evidence" value="ECO:0007669"/>
    <property type="project" value="UniProtKB-EC"/>
</dbReference>
<dbReference type="InterPro" id="IPR036423">
    <property type="entry name" value="SOD-like_Cu/Zn_dom_sf"/>
</dbReference>
<dbReference type="InterPro" id="IPR024134">
    <property type="entry name" value="SOD_Cu/Zn_/chaperone"/>
</dbReference>
<dbReference type="Proteomes" id="UP000317369">
    <property type="component" value="Chromosome"/>
</dbReference>
<feature type="region of interest" description="Disordered" evidence="2">
    <location>
        <begin position="30"/>
        <end position="59"/>
    </location>
</feature>
<dbReference type="SUPFAM" id="SSF49329">
    <property type="entry name" value="Cu,Zn superoxide dismutase-like"/>
    <property type="match status" value="1"/>
</dbReference>
<dbReference type="KEGG" id="pcor:KS4_03640"/>
<evidence type="ECO:0000259" key="3">
    <source>
        <dbReference type="Pfam" id="PF00080"/>
    </source>
</evidence>
<feature type="domain" description="Superoxide dismutase copper/zinc binding" evidence="3">
    <location>
        <begin position="128"/>
        <end position="257"/>
    </location>
</feature>
<reference evidence="4 5" key="1">
    <citation type="submission" date="2019-02" db="EMBL/GenBank/DDBJ databases">
        <title>Deep-cultivation of Planctomycetes and their phenomic and genomic characterization uncovers novel biology.</title>
        <authorList>
            <person name="Wiegand S."/>
            <person name="Jogler M."/>
            <person name="Boedeker C."/>
            <person name="Pinto D."/>
            <person name="Vollmers J."/>
            <person name="Rivas-Marin E."/>
            <person name="Kohn T."/>
            <person name="Peeters S.H."/>
            <person name="Heuer A."/>
            <person name="Rast P."/>
            <person name="Oberbeckmann S."/>
            <person name="Bunk B."/>
            <person name="Jeske O."/>
            <person name="Meyerdierks A."/>
            <person name="Storesund J.E."/>
            <person name="Kallscheuer N."/>
            <person name="Luecker S."/>
            <person name="Lage O.M."/>
            <person name="Pohl T."/>
            <person name="Merkel B.J."/>
            <person name="Hornburger P."/>
            <person name="Mueller R.-W."/>
            <person name="Bruemmer F."/>
            <person name="Labrenz M."/>
            <person name="Spormann A.M."/>
            <person name="Op den Camp H."/>
            <person name="Overmann J."/>
            <person name="Amann R."/>
            <person name="Jetten M.S.M."/>
            <person name="Mascher T."/>
            <person name="Medema M.H."/>
            <person name="Devos D.P."/>
            <person name="Kaster A.-K."/>
            <person name="Ovreas L."/>
            <person name="Rohde M."/>
            <person name="Galperin M.Y."/>
            <person name="Jogler C."/>
        </authorList>
    </citation>
    <scope>NUCLEOTIDE SEQUENCE [LARGE SCALE GENOMIC DNA]</scope>
    <source>
        <strain evidence="4 5">KS4</strain>
    </source>
</reference>